<reference evidence="3" key="1">
    <citation type="journal article" date="2012" name="Proc. Natl. Acad. Sci. U.S.A.">
        <title>Antigenic diversity is generated by distinct evolutionary mechanisms in African trypanosome species.</title>
        <authorList>
            <person name="Jackson A.P."/>
            <person name="Berry A."/>
            <person name="Aslett M."/>
            <person name="Allison H.C."/>
            <person name="Burton P."/>
            <person name="Vavrova-Anderson J."/>
            <person name="Brown R."/>
            <person name="Browne H."/>
            <person name="Corton N."/>
            <person name="Hauser H."/>
            <person name="Gamble J."/>
            <person name="Gilderthorp R."/>
            <person name="Marcello L."/>
            <person name="McQuillan J."/>
            <person name="Otto T.D."/>
            <person name="Quail M.A."/>
            <person name="Sanders M.J."/>
            <person name="van Tonder A."/>
            <person name="Ginger M.L."/>
            <person name="Field M.C."/>
            <person name="Barry J.D."/>
            <person name="Hertz-Fowler C."/>
            <person name="Berriman M."/>
        </authorList>
    </citation>
    <scope>NUCLEOTIDE SEQUENCE</scope>
    <source>
        <strain evidence="3">Y486</strain>
    </source>
</reference>
<dbReference type="AlphaFoldDB" id="G0TT96"/>
<sequence length="375" mass="42034">MGIRALHRLFFTHLAHLKGSGPCAFSYRRLVVGNSVIGIKPIAVADLADIVGSEVSTVNRLAAGELLAMMDLCAKRVVDVFLSPCLGTEENISMCTVGVTNTTFWSPVLQGDVVRMNGRVVYCGSTSLGVYIRFFRHSATSSDETIAGESYFTMVTIDGQLRAVKVVPAVELTEKEDICHYERYMTARAHAKEGDKTNPALRQECITVEDVQCPVNLAKHLHVAIASTRTTAQRIFLNYHMNNNRTIFGGELMRWMERHAVHCARMFTKNRHVFTLRMHSVEFRQPVLGTDWVSLDAEVVYVHNTTMEVDVRVEVERTGRVVLTNRASFTIINTNEIAQKTSVTKGIDLGVATQEELLRFAEAKRRYHSRLLGRT</sequence>
<dbReference type="SUPFAM" id="SSF54637">
    <property type="entry name" value="Thioesterase/thiol ester dehydrase-isomerase"/>
    <property type="match status" value="2"/>
</dbReference>
<feature type="domain" description="HotDog ACOT-type" evidence="2">
    <location>
        <begin position="226"/>
        <end position="337"/>
    </location>
</feature>
<organism evidence="3">
    <name type="scientific">Trypanosoma vivax (strain Y486)</name>
    <dbReference type="NCBI Taxonomy" id="1055687"/>
    <lineage>
        <taxon>Eukaryota</taxon>
        <taxon>Discoba</taxon>
        <taxon>Euglenozoa</taxon>
        <taxon>Kinetoplastea</taxon>
        <taxon>Metakinetoplastina</taxon>
        <taxon>Trypanosomatida</taxon>
        <taxon>Trypanosomatidae</taxon>
        <taxon>Trypanosoma</taxon>
        <taxon>Duttonella</taxon>
    </lineage>
</organism>
<evidence type="ECO:0000256" key="1">
    <source>
        <dbReference type="ARBA" id="ARBA00022801"/>
    </source>
</evidence>
<dbReference type="Pfam" id="PF03061">
    <property type="entry name" value="4HBT"/>
    <property type="match status" value="2"/>
</dbReference>
<dbReference type="EMBL" id="HE573019">
    <property type="protein sequence ID" value="CCC47177.1"/>
    <property type="molecule type" value="Genomic_DNA"/>
</dbReference>
<dbReference type="GO" id="GO:0052816">
    <property type="term" value="F:long-chain fatty acyl-CoA hydrolase activity"/>
    <property type="evidence" value="ECO:0007669"/>
    <property type="project" value="TreeGrafter"/>
</dbReference>
<dbReference type="PROSITE" id="PS51770">
    <property type="entry name" value="HOTDOG_ACOT"/>
    <property type="match status" value="2"/>
</dbReference>
<dbReference type="GO" id="GO:0006637">
    <property type="term" value="P:acyl-CoA metabolic process"/>
    <property type="evidence" value="ECO:0007669"/>
    <property type="project" value="TreeGrafter"/>
</dbReference>
<proteinExistence type="predicted"/>
<dbReference type="CDD" id="cd03442">
    <property type="entry name" value="BFIT_BACH"/>
    <property type="match status" value="1"/>
</dbReference>
<keyword evidence="1" id="KW-0378">Hydrolase</keyword>
<name>G0TT96_TRYVY</name>
<dbReference type="InterPro" id="IPR033120">
    <property type="entry name" value="HOTDOG_ACOT"/>
</dbReference>
<dbReference type="InterPro" id="IPR006683">
    <property type="entry name" value="Thioestr_dom"/>
</dbReference>
<accession>G0TT96</accession>
<dbReference type="GO" id="GO:0009062">
    <property type="term" value="P:fatty acid catabolic process"/>
    <property type="evidence" value="ECO:0007669"/>
    <property type="project" value="TreeGrafter"/>
</dbReference>
<gene>
    <name evidence="3" type="ORF">TVY486_0303530</name>
</gene>
<dbReference type="OMA" id="GVTNTMF"/>
<dbReference type="PANTHER" id="PTHR11049">
    <property type="entry name" value="ACYL COENZYME A THIOESTER HYDROLASE"/>
    <property type="match status" value="1"/>
</dbReference>
<evidence type="ECO:0000313" key="3">
    <source>
        <dbReference type="EMBL" id="CCC47177.1"/>
    </source>
</evidence>
<dbReference type="VEuPathDB" id="TriTrypDB:TvY486_0303530"/>
<dbReference type="GO" id="GO:0005829">
    <property type="term" value="C:cytosol"/>
    <property type="evidence" value="ECO:0007669"/>
    <property type="project" value="TreeGrafter"/>
</dbReference>
<dbReference type="InterPro" id="IPR040170">
    <property type="entry name" value="Cytosol_ACT"/>
</dbReference>
<dbReference type="PANTHER" id="PTHR11049:SF24">
    <property type="entry name" value="CYTOSOLIC ACYL COENZYME A THIOESTER HYDROLASE"/>
    <property type="match status" value="1"/>
</dbReference>
<feature type="domain" description="HotDog ACOT-type" evidence="2">
    <location>
        <begin position="40"/>
        <end position="160"/>
    </location>
</feature>
<dbReference type="InterPro" id="IPR029069">
    <property type="entry name" value="HotDog_dom_sf"/>
</dbReference>
<dbReference type="Gene3D" id="3.10.129.10">
    <property type="entry name" value="Hotdog Thioesterase"/>
    <property type="match status" value="2"/>
</dbReference>
<evidence type="ECO:0000259" key="2">
    <source>
        <dbReference type="PROSITE" id="PS51770"/>
    </source>
</evidence>
<protein>
    <recommendedName>
        <fullName evidence="2">HotDog ACOT-type domain-containing protein</fullName>
    </recommendedName>
</protein>